<protein>
    <submittedName>
        <fullName evidence="3">Uncharacterized protein</fullName>
    </submittedName>
</protein>
<feature type="compositionally biased region" description="Basic and acidic residues" evidence="1">
    <location>
        <begin position="58"/>
        <end position="71"/>
    </location>
</feature>
<name>A0A3S3MVI1_9MAGN</name>
<evidence type="ECO:0000256" key="1">
    <source>
        <dbReference type="SAM" id="MobiDB-lite"/>
    </source>
</evidence>
<evidence type="ECO:0000313" key="4">
    <source>
        <dbReference type="Proteomes" id="UP000283530"/>
    </source>
</evidence>
<feature type="region of interest" description="Disordered" evidence="1">
    <location>
        <begin position="52"/>
        <end position="102"/>
    </location>
</feature>
<evidence type="ECO:0000313" key="3">
    <source>
        <dbReference type="EMBL" id="RWR86956.1"/>
    </source>
</evidence>
<dbReference type="EMBL" id="QPKB01000006">
    <property type="protein sequence ID" value="RWR86956.1"/>
    <property type="molecule type" value="Genomic_DNA"/>
</dbReference>
<gene>
    <name evidence="3" type="ORF">CKAN_01588100</name>
</gene>
<reference evidence="3 4" key="1">
    <citation type="journal article" date="2019" name="Nat. Plants">
        <title>Stout camphor tree genome fills gaps in understanding of flowering plant genome evolution.</title>
        <authorList>
            <person name="Chaw S.M."/>
            <person name="Liu Y.C."/>
            <person name="Wu Y.W."/>
            <person name="Wang H.Y."/>
            <person name="Lin C.I."/>
            <person name="Wu C.S."/>
            <person name="Ke H.M."/>
            <person name="Chang L.Y."/>
            <person name="Hsu C.Y."/>
            <person name="Yang H.T."/>
            <person name="Sudianto E."/>
            <person name="Hsu M.H."/>
            <person name="Wu K.P."/>
            <person name="Wang L.N."/>
            <person name="Leebens-Mack J.H."/>
            <person name="Tsai I.J."/>
        </authorList>
    </citation>
    <scope>NUCLEOTIDE SEQUENCE [LARGE SCALE GENOMIC DNA]</scope>
    <source>
        <strain evidence="4">cv. Chaw 1501</strain>
        <tissue evidence="3">Young leaves</tissue>
    </source>
</reference>
<comment type="caution">
    <text evidence="3">The sequence shown here is derived from an EMBL/GenBank/DDBJ whole genome shotgun (WGS) entry which is preliminary data.</text>
</comment>
<feature type="transmembrane region" description="Helical" evidence="2">
    <location>
        <begin position="30"/>
        <end position="51"/>
    </location>
</feature>
<sequence length="112" mass="12619">MTENGPDMKMKGDKGLAGVVENERMNNPHLLMLLFLMTLWGSIQTGEIYYVNRRTGKKVKDDPRKETETSKPDISSEEEENNSEKSNTSSPPPPTTTTILLPLMISTMKKTF</sequence>
<keyword evidence="2" id="KW-0812">Transmembrane</keyword>
<dbReference type="AlphaFoldDB" id="A0A3S3MVI1"/>
<dbReference type="Proteomes" id="UP000283530">
    <property type="component" value="Unassembled WGS sequence"/>
</dbReference>
<keyword evidence="4" id="KW-1185">Reference proteome</keyword>
<proteinExistence type="predicted"/>
<keyword evidence="2" id="KW-1133">Transmembrane helix</keyword>
<evidence type="ECO:0000256" key="2">
    <source>
        <dbReference type="SAM" id="Phobius"/>
    </source>
</evidence>
<keyword evidence="2" id="KW-0472">Membrane</keyword>
<organism evidence="3 4">
    <name type="scientific">Cinnamomum micranthum f. kanehirae</name>
    <dbReference type="NCBI Taxonomy" id="337451"/>
    <lineage>
        <taxon>Eukaryota</taxon>
        <taxon>Viridiplantae</taxon>
        <taxon>Streptophyta</taxon>
        <taxon>Embryophyta</taxon>
        <taxon>Tracheophyta</taxon>
        <taxon>Spermatophyta</taxon>
        <taxon>Magnoliopsida</taxon>
        <taxon>Magnoliidae</taxon>
        <taxon>Laurales</taxon>
        <taxon>Lauraceae</taxon>
        <taxon>Cinnamomum</taxon>
    </lineage>
</organism>
<accession>A0A3S3MVI1</accession>